<evidence type="ECO:0000256" key="1">
    <source>
        <dbReference type="ARBA" id="ARBA00006865"/>
    </source>
</evidence>
<evidence type="ECO:0000256" key="4">
    <source>
        <dbReference type="ARBA" id="ARBA00023295"/>
    </source>
</evidence>
<comment type="similarity">
    <text evidence="1">Belongs to the glycosyl hydrolase 16 family.</text>
</comment>
<feature type="domain" description="GH16" evidence="6">
    <location>
        <begin position="21"/>
        <end position="293"/>
    </location>
</feature>
<dbReference type="CDD" id="cd02178">
    <property type="entry name" value="GH16_beta_agarase"/>
    <property type="match status" value="1"/>
</dbReference>
<dbReference type="Proteomes" id="UP001354989">
    <property type="component" value="Plasmid pPP8"/>
</dbReference>
<dbReference type="InterPro" id="IPR000757">
    <property type="entry name" value="Beta-glucanase-like"/>
</dbReference>
<accession>A0ABN6LLJ6</accession>
<protein>
    <recommendedName>
        <fullName evidence="6">GH16 domain-containing protein</fullName>
    </recommendedName>
</protein>
<name>A0ABN6LLJ6_9BACT</name>
<evidence type="ECO:0000313" key="8">
    <source>
        <dbReference type="Proteomes" id="UP001354989"/>
    </source>
</evidence>
<dbReference type="InterPro" id="IPR016287">
    <property type="entry name" value="Beta_agarase"/>
</dbReference>
<gene>
    <name evidence="7" type="ORF">PEPS_46020</name>
</gene>
<dbReference type="InterPro" id="IPR013320">
    <property type="entry name" value="ConA-like_dom_sf"/>
</dbReference>
<keyword evidence="3" id="KW-0378">Hydrolase</keyword>
<keyword evidence="4" id="KW-0326">Glycosidase</keyword>
<evidence type="ECO:0000256" key="2">
    <source>
        <dbReference type="ARBA" id="ARBA00022729"/>
    </source>
</evidence>
<keyword evidence="2 5" id="KW-0732">Signal</keyword>
<dbReference type="InterPro" id="IPR050546">
    <property type="entry name" value="Glycosyl_Hydrlase_16"/>
</dbReference>
<evidence type="ECO:0000313" key="7">
    <source>
        <dbReference type="EMBL" id="BDD02322.1"/>
    </source>
</evidence>
<keyword evidence="8" id="KW-1185">Reference proteome</keyword>
<evidence type="ECO:0000256" key="5">
    <source>
        <dbReference type="SAM" id="SignalP"/>
    </source>
</evidence>
<keyword evidence="7" id="KW-0614">Plasmid</keyword>
<dbReference type="PANTHER" id="PTHR10963">
    <property type="entry name" value="GLYCOSYL HYDROLASE-RELATED"/>
    <property type="match status" value="1"/>
</dbReference>
<geneLocation type="plasmid" evidence="7 8">
    <name>pPP8</name>
</geneLocation>
<feature type="signal peptide" evidence="5">
    <location>
        <begin position="1"/>
        <end position="24"/>
    </location>
</feature>
<reference evidence="7 8" key="1">
    <citation type="submission" date="2021-12" db="EMBL/GenBank/DDBJ databases">
        <title>Genome sequencing of bacteria with rrn-lacking chromosome and rrn-plasmid.</title>
        <authorList>
            <person name="Anda M."/>
            <person name="Iwasaki W."/>
        </authorList>
    </citation>
    <scope>NUCLEOTIDE SEQUENCE [LARGE SCALE GENOMIC DNA]</scope>
    <source>
        <strain evidence="7 8">NBRC 101262</strain>
        <plasmid evidence="7 8">pPP8</plasmid>
    </source>
</reference>
<dbReference type="Gene3D" id="2.60.120.200">
    <property type="match status" value="1"/>
</dbReference>
<proteinExistence type="inferred from homology"/>
<dbReference type="SUPFAM" id="SSF49899">
    <property type="entry name" value="Concanavalin A-like lectins/glucanases"/>
    <property type="match status" value="1"/>
</dbReference>
<feature type="chain" id="PRO_5045985571" description="GH16 domain-containing protein" evidence="5">
    <location>
        <begin position="25"/>
        <end position="299"/>
    </location>
</feature>
<dbReference type="PANTHER" id="PTHR10963:SF55">
    <property type="entry name" value="GLYCOSIDE HYDROLASE FAMILY 16 PROTEIN"/>
    <property type="match status" value="1"/>
</dbReference>
<sequence>MIIYVMRKLLFLILFSGCIGQSFAQLSAPKKYYTDSICFDGAPKRLSNKYPLSDQKNMGKWKMNKKFSDEFKGNKLDPKKWQDYCRTWKGRQPTYFDGRNVTVDHGELTFKINQHEKDQLPEGYTHSSGYIRSHTQFKYGYFEAKIKAMDAPWVTCFWMTKGTATWGTEIDICENAPGVAGNEHDLNSNIHVFKSPEDQGNVKKHFYRSKKYYVPFDLKKDYHVWGCEWNQDVIRWYLDGVLFREAENTHWHQPLHIILNNESNKWFGCLPDDNRLNGQYKVEYVRVWQSKLVESDIIQ</sequence>
<evidence type="ECO:0000259" key="6">
    <source>
        <dbReference type="PROSITE" id="PS51762"/>
    </source>
</evidence>
<dbReference type="Pfam" id="PF00722">
    <property type="entry name" value="Glyco_hydro_16"/>
    <property type="match status" value="1"/>
</dbReference>
<evidence type="ECO:0000256" key="3">
    <source>
        <dbReference type="ARBA" id="ARBA00022801"/>
    </source>
</evidence>
<dbReference type="PROSITE" id="PS51762">
    <property type="entry name" value="GH16_2"/>
    <property type="match status" value="1"/>
</dbReference>
<organism evidence="7 8">
    <name type="scientific">Persicobacter psychrovividus</name>
    <dbReference type="NCBI Taxonomy" id="387638"/>
    <lineage>
        <taxon>Bacteria</taxon>
        <taxon>Pseudomonadati</taxon>
        <taxon>Bacteroidota</taxon>
        <taxon>Cytophagia</taxon>
        <taxon>Cytophagales</taxon>
        <taxon>Persicobacteraceae</taxon>
        <taxon>Persicobacter</taxon>
    </lineage>
</organism>
<dbReference type="EMBL" id="AP025300">
    <property type="protein sequence ID" value="BDD02322.1"/>
    <property type="molecule type" value="Genomic_DNA"/>
</dbReference>